<organism evidence="2 3">
    <name type="scientific">Catenaria anguillulae PL171</name>
    <dbReference type="NCBI Taxonomy" id="765915"/>
    <lineage>
        <taxon>Eukaryota</taxon>
        <taxon>Fungi</taxon>
        <taxon>Fungi incertae sedis</taxon>
        <taxon>Blastocladiomycota</taxon>
        <taxon>Blastocladiomycetes</taxon>
        <taxon>Blastocladiales</taxon>
        <taxon>Catenariaceae</taxon>
        <taxon>Catenaria</taxon>
    </lineage>
</organism>
<dbReference type="AlphaFoldDB" id="A0A1Y2HQW4"/>
<dbReference type="Proteomes" id="UP000193411">
    <property type="component" value="Unassembled WGS sequence"/>
</dbReference>
<protein>
    <submittedName>
        <fullName evidence="2">Uncharacterized protein</fullName>
    </submittedName>
</protein>
<evidence type="ECO:0000313" key="2">
    <source>
        <dbReference type="EMBL" id="ORZ36939.1"/>
    </source>
</evidence>
<reference evidence="2 3" key="1">
    <citation type="submission" date="2016-07" db="EMBL/GenBank/DDBJ databases">
        <title>Pervasive Adenine N6-methylation of Active Genes in Fungi.</title>
        <authorList>
            <consortium name="DOE Joint Genome Institute"/>
            <person name="Mondo S.J."/>
            <person name="Dannebaum R.O."/>
            <person name="Kuo R.C."/>
            <person name="Labutti K."/>
            <person name="Haridas S."/>
            <person name="Kuo A."/>
            <person name="Salamov A."/>
            <person name="Ahrendt S.R."/>
            <person name="Lipzen A."/>
            <person name="Sullivan W."/>
            <person name="Andreopoulos W.B."/>
            <person name="Clum A."/>
            <person name="Lindquist E."/>
            <person name="Daum C."/>
            <person name="Ramamoorthy G.K."/>
            <person name="Gryganskyi A."/>
            <person name="Culley D."/>
            <person name="Magnuson J.K."/>
            <person name="James T.Y."/>
            <person name="O'Malley M.A."/>
            <person name="Stajich J.E."/>
            <person name="Spatafora J.W."/>
            <person name="Visel A."/>
            <person name="Grigoriev I.V."/>
        </authorList>
    </citation>
    <scope>NUCLEOTIDE SEQUENCE [LARGE SCALE GENOMIC DNA]</scope>
    <source>
        <strain evidence="2 3">PL171</strain>
    </source>
</reference>
<evidence type="ECO:0000256" key="1">
    <source>
        <dbReference type="SAM" id="MobiDB-lite"/>
    </source>
</evidence>
<proteinExistence type="predicted"/>
<comment type="caution">
    <text evidence="2">The sequence shown here is derived from an EMBL/GenBank/DDBJ whole genome shotgun (WGS) entry which is preliminary data.</text>
</comment>
<feature type="region of interest" description="Disordered" evidence="1">
    <location>
        <begin position="193"/>
        <end position="214"/>
    </location>
</feature>
<sequence length="637" mass="68652">MSAPDKAHFSFDEITLRRAEIDQALLQYLNDIGHLTCILDGLLAAPPPNPHMPTNANAMYEPDAFIRKHFHAIHIDKPDLPARHKLDHLLYMHAHHRAVLASMASQLARGAADLAPMSTPTSPNPGAIMVDFGFAPYGGGSSAAAAIPFPWPRALLYRPVKPDAHTVVRVSPYLRVYLQVGGSAGRRREFSVRRERGGGAAAAKEPSERTGSTATVVSDDAVVTAATAYARRARARGAATRAKDKRHAIDTILRRAQANYYGYSSASVKDDEGRIVEVPGSSDEGEEEDDNYDNNNNQNMDTHGEGAIGDEIAAKSSPEKEAQGSQAQACGGGCGWRCRHDWRCCCAIKPIGRRPSTCTTPGTKARRQPDTSIRSMLDPLLLAMDMPLFDFVQWVEFSDFVRDIHAHVRRSLQLARIVLPDASGVRMHVPQESEVSSSSLAAGGGARGGRTGAGGEAPTADPAADAESWSGLEIQVFLSPRVRAPRFSSSSSHLLLDRTSLPVFILGLSPPCKLFVRVHDAIRFRNLTPTSRQIQDLVNHHVERELAQQVHARAKQWGMAGNTKDTLRVKVSVNWSTQFEGGPSVKLSVYAAGEGAVAAAGGLDAAAAQGGAVAKTIEVHRFGPGWVERALVELGVI</sequence>
<evidence type="ECO:0000313" key="3">
    <source>
        <dbReference type="Proteomes" id="UP000193411"/>
    </source>
</evidence>
<dbReference type="EMBL" id="MCFL01000014">
    <property type="protein sequence ID" value="ORZ36939.1"/>
    <property type="molecule type" value="Genomic_DNA"/>
</dbReference>
<feature type="compositionally biased region" description="Acidic residues" evidence="1">
    <location>
        <begin position="283"/>
        <end position="292"/>
    </location>
</feature>
<accession>A0A1Y2HQW4</accession>
<keyword evidence="3" id="KW-1185">Reference proteome</keyword>
<feature type="compositionally biased region" description="Low complexity" evidence="1">
    <location>
        <begin position="456"/>
        <end position="466"/>
    </location>
</feature>
<name>A0A1Y2HQW4_9FUNG</name>
<feature type="region of interest" description="Disordered" evidence="1">
    <location>
        <begin position="272"/>
        <end position="305"/>
    </location>
</feature>
<feature type="compositionally biased region" description="Gly residues" evidence="1">
    <location>
        <begin position="442"/>
        <end position="455"/>
    </location>
</feature>
<feature type="region of interest" description="Disordered" evidence="1">
    <location>
        <begin position="430"/>
        <end position="466"/>
    </location>
</feature>
<gene>
    <name evidence="2" type="ORF">BCR44DRAFT_1431126</name>
</gene>